<protein>
    <recommendedName>
        <fullName evidence="13">Chemotaxis protein</fullName>
    </recommendedName>
</protein>
<dbReference type="OrthoDB" id="9814363at2"/>
<dbReference type="Gene3D" id="1.10.287.950">
    <property type="entry name" value="Methyl-accepting chemotaxis protein"/>
    <property type="match status" value="1"/>
</dbReference>
<feature type="compositionally biased region" description="Low complexity" evidence="7">
    <location>
        <begin position="612"/>
        <end position="626"/>
    </location>
</feature>
<dbReference type="EMBL" id="JNVM01000010">
    <property type="protein sequence ID" value="KEQ25650.1"/>
    <property type="molecule type" value="Genomic_DNA"/>
</dbReference>
<dbReference type="Pfam" id="PF00672">
    <property type="entry name" value="HAMP"/>
    <property type="match status" value="1"/>
</dbReference>
<feature type="transmembrane region" description="Helical" evidence="8">
    <location>
        <begin position="190"/>
        <end position="212"/>
    </location>
</feature>
<evidence type="ECO:0008006" key="13">
    <source>
        <dbReference type="Google" id="ProtNLM"/>
    </source>
</evidence>
<evidence type="ECO:0000256" key="3">
    <source>
        <dbReference type="ARBA" id="ARBA00023136"/>
    </source>
</evidence>
<dbReference type="Proteomes" id="UP000028123">
    <property type="component" value="Unassembled WGS sequence"/>
</dbReference>
<dbReference type="InterPro" id="IPR004089">
    <property type="entry name" value="MCPsignal_dom"/>
</dbReference>
<dbReference type="Gene3D" id="1.10.8.500">
    <property type="entry name" value="HAMP domain in histidine kinase"/>
    <property type="match status" value="1"/>
</dbReference>
<keyword evidence="3 8" id="KW-0472">Membrane</keyword>
<dbReference type="PANTHER" id="PTHR32089">
    <property type="entry name" value="METHYL-ACCEPTING CHEMOTAXIS PROTEIN MCPB"/>
    <property type="match status" value="1"/>
</dbReference>
<evidence type="ECO:0000256" key="6">
    <source>
        <dbReference type="PROSITE-ProRule" id="PRU00284"/>
    </source>
</evidence>
<dbReference type="SMART" id="SM00283">
    <property type="entry name" value="MA"/>
    <property type="match status" value="1"/>
</dbReference>
<proteinExistence type="inferred from homology"/>
<comment type="similarity">
    <text evidence="5">Belongs to the methyl-accepting chemotaxis (MCP) protein family.</text>
</comment>
<evidence type="ECO:0000256" key="8">
    <source>
        <dbReference type="SAM" id="Phobius"/>
    </source>
</evidence>
<evidence type="ECO:0000259" key="10">
    <source>
        <dbReference type="PROSITE" id="PS50885"/>
    </source>
</evidence>
<dbReference type="SUPFAM" id="SSF58104">
    <property type="entry name" value="Methyl-accepting chemotaxis protein (MCP) signaling domain"/>
    <property type="match status" value="1"/>
</dbReference>
<feature type="domain" description="Methyl-accepting transducer" evidence="9">
    <location>
        <begin position="284"/>
        <end position="534"/>
    </location>
</feature>
<accession>A0A081P4M7</accession>
<evidence type="ECO:0000256" key="2">
    <source>
        <dbReference type="ARBA" id="ARBA00022475"/>
    </source>
</evidence>
<feature type="compositionally biased region" description="Basic and acidic residues" evidence="7">
    <location>
        <begin position="639"/>
        <end position="659"/>
    </location>
</feature>
<feature type="domain" description="HAMP" evidence="10">
    <location>
        <begin position="213"/>
        <end position="265"/>
    </location>
</feature>
<dbReference type="PROSITE" id="PS50885">
    <property type="entry name" value="HAMP"/>
    <property type="match status" value="1"/>
</dbReference>
<keyword evidence="4 6" id="KW-0807">Transducer</keyword>
<gene>
    <name evidence="11" type="ORF">ET33_02740</name>
</gene>
<dbReference type="Pfam" id="PF00015">
    <property type="entry name" value="MCPsignal"/>
    <property type="match status" value="1"/>
</dbReference>
<evidence type="ECO:0000256" key="7">
    <source>
        <dbReference type="SAM" id="MobiDB-lite"/>
    </source>
</evidence>
<evidence type="ECO:0000259" key="9">
    <source>
        <dbReference type="PROSITE" id="PS50111"/>
    </source>
</evidence>
<evidence type="ECO:0000256" key="5">
    <source>
        <dbReference type="ARBA" id="ARBA00029447"/>
    </source>
</evidence>
<feature type="compositionally biased region" description="Basic and acidic residues" evidence="7">
    <location>
        <begin position="590"/>
        <end position="602"/>
    </location>
</feature>
<dbReference type="PANTHER" id="PTHR32089:SF112">
    <property type="entry name" value="LYSOZYME-LIKE PROTEIN-RELATED"/>
    <property type="match status" value="1"/>
</dbReference>
<dbReference type="RefSeq" id="WP_036682073.1">
    <property type="nucleotide sequence ID" value="NZ_JNVM01000010.1"/>
</dbReference>
<dbReference type="CDD" id="cd06225">
    <property type="entry name" value="HAMP"/>
    <property type="match status" value="1"/>
</dbReference>
<reference evidence="11 12" key="1">
    <citation type="submission" date="2014-06" db="EMBL/GenBank/DDBJ databases">
        <title>Draft genome sequence of Paenibacillus sp. MSt1.</title>
        <authorList>
            <person name="Aw Y.K."/>
            <person name="Ong K.S."/>
            <person name="Gan H.M."/>
            <person name="Lee S.M."/>
        </authorList>
    </citation>
    <scope>NUCLEOTIDE SEQUENCE [LARGE SCALE GENOMIC DNA]</scope>
    <source>
        <strain evidence="11 12">MSt1</strain>
    </source>
</reference>
<dbReference type="PROSITE" id="PS50111">
    <property type="entry name" value="CHEMOTAXIS_TRANSDUC_2"/>
    <property type="match status" value="1"/>
</dbReference>
<evidence type="ECO:0000256" key="4">
    <source>
        <dbReference type="ARBA" id="ARBA00023224"/>
    </source>
</evidence>
<name>A0A081P4M7_9BACL</name>
<comment type="subcellular location">
    <subcellularLocation>
        <location evidence="1">Cell membrane</location>
    </subcellularLocation>
</comment>
<dbReference type="SMART" id="SM00304">
    <property type="entry name" value="HAMP"/>
    <property type="match status" value="1"/>
</dbReference>
<evidence type="ECO:0000313" key="12">
    <source>
        <dbReference type="Proteomes" id="UP000028123"/>
    </source>
</evidence>
<dbReference type="eggNOG" id="COG0840">
    <property type="taxonomic scope" value="Bacteria"/>
</dbReference>
<dbReference type="GO" id="GO:0007165">
    <property type="term" value="P:signal transduction"/>
    <property type="evidence" value="ECO:0007669"/>
    <property type="project" value="UniProtKB-KW"/>
</dbReference>
<organism evidence="11 12">
    <name type="scientific">Paenibacillus tyrfis</name>
    <dbReference type="NCBI Taxonomy" id="1501230"/>
    <lineage>
        <taxon>Bacteria</taxon>
        <taxon>Bacillati</taxon>
        <taxon>Bacillota</taxon>
        <taxon>Bacilli</taxon>
        <taxon>Bacillales</taxon>
        <taxon>Paenibacillaceae</taxon>
        <taxon>Paenibacillus</taxon>
    </lineage>
</organism>
<keyword evidence="8" id="KW-1133">Transmembrane helix</keyword>
<sequence length="659" mass="72454">MKLTGAMTLRQKLIAGLSAMVVLFMCVALFNVNQMHRIKSQLGVQNEKVELKLMALELKEMVQELNIIASGLEISKNPDYIPKYNEKRKLYDQMVQRIGETADTDEKSVWRSKLILLTGEYTNTFDVAAKVIQDKSLTKTDVDKNMEYLYNESQRIMSEIFTYVDHFYVSYASDAAAAVTATQDGLDRTVAVMITAFALVAVCVTAIGVLVIRSFTGQIRRLQHAVGRIADGDLRHKIGSRSRDELGLLSQSFDHMVDQVRGMLHSTKQIASSLAGHSLSFREFSGSTAAANQDILRAIQDISAGAEQQAHYSEHSAYLITGLAEEIRKINEYTDTMQRKSREAAFNTHTGSRSMEALRQSADRSGDVLRQVTVAMETLSQSSAQIGKIVGTIAEIATQTNVLALNASIEAARAGEHGKGFSVIAEEVRQLSSQTAESSKRIGLIVKSLQIQMSEMEASFEEARRSFDEQNGKMDESMEAFSSIRSSMDELSGHIGQIHELITDAQEKNGQLVDAVQHVAAIAQESAAGVEEVNSSSHQQDTAIRHIASQADDMLSLSRRLFEEIDKFKMDDIEAEEAGKAEIPVSPEMDESRVQKEEDREVSPAVKSAGQAVAEVVAAPSAPAASTDTGTQAAPQEQAECKDYDAARREEEEKKLQPV</sequence>
<keyword evidence="2" id="KW-1003">Cell membrane</keyword>
<keyword evidence="8" id="KW-0812">Transmembrane</keyword>
<dbReference type="AlphaFoldDB" id="A0A081P4M7"/>
<dbReference type="GO" id="GO:0005886">
    <property type="term" value="C:plasma membrane"/>
    <property type="evidence" value="ECO:0007669"/>
    <property type="project" value="UniProtKB-SubCell"/>
</dbReference>
<evidence type="ECO:0000256" key="1">
    <source>
        <dbReference type="ARBA" id="ARBA00004236"/>
    </source>
</evidence>
<feature type="region of interest" description="Disordered" evidence="7">
    <location>
        <begin position="578"/>
        <end position="659"/>
    </location>
</feature>
<comment type="caution">
    <text evidence="11">The sequence shown here is derived from an EMBL/GenBank/DDBJ whole genome shotgun (WGS) entry which is preliminary data.</text>
</comment>
<keyword evidence="12" id="KW-1185">Reference proteome</keyword>
<evidence type="ECO:0000313" key="11">
    <source>
        <dbReference type="EMBL" id="KEQ25650.1"/>
    </source>
</evidence>
<dbReference type="InterPro" id="IPR003660">
    <property type="entry name" value="HAMP_dom"/>
</dbReference>